<dbReference type="InterPro" id="IPR051275">
    <property type="entry name" value="Cell_adhesion_signaling"/>
</dbReference>
<dbReference type="PROSITE" id="PS50835">
    <property type="entry name" value="IG_LIKE"/>
    <property type="match status" value="1"/>
</dbReference>
<keyword evidence="2" id="KW-0472">Membrane</keyword>
<dbReference type="PANTHER" id="PTHR11640">
    <property type="entry name" value="NEPHRIN"/>
    <property type="match status" value="1"/>
</dbReference>
<dbReference type="Pfam" id="PF00047">
    <property type="entry name" value="ig"/>
    <property type="match status" value="1"/>
</dbReference>
<evidence type="ECO:0000259" key="7">
    <source>
        <dbReference type="PROSITE" id="PS50835"/>
    </source>
</evidence>
<reference evidence="8" key="1">
    <citation type="submission" date="2020-07" db="EMBL/GenBank/DDBJ databases">
        <title>Multicomponent nature underlies the extraordinary mechanical properties of spider dragline silk.</title>
        <authorList>
            <person name="Kono N."/>
            <person name="Nakamura H."/>
            <person name="Mori M."/>
            <person name="Yoshida Y."/>
            <person name="Ohtoshi R."/>
            <person name="Malay A.D."/>
            <person name="Moran D.A.P."/>
            <person name="Tomita M."/>
            <person name="Numata K."/>
            <person name="Arakawa K."/>
        </authorList>
    </citation>
    <scope>NUCLEOTIDE SEQUENCE</scope>
</reference>
<dbReference type="OrthoDB" id="6428079at2759"/>
<feature type="chain" id="PRO_5036453458" description="Ig-like domain-containing protein" evidence="6">
    <location>
        <begin position="24"/>
        <end position="254"/>
    </location>
</feature>
<evidence type="ECO:0000256" key="4">
    <source>
        <dbReference type="ARBA" id="ARBA00023180"/>
    </source>
</evidence>
<dbReference type="PANTHER" id="PTHR11640:SF164">
    <property type="entry name" value="MAM DOMAIN-CONTAINING GLYCOSYLPHOSPHATIDYLINOSITOL ANCHOR PROTEIN 1"/>
    <property type="match status" value="1"/>
</dbReference>
<keyword evidence="5" id="KW-0393">Immunoglobulin domain</keyword>
<dbReference type="SMART" id="SM00409">
    <property type="entry name" value="IG"/>
    <property type="match status" value="2"/>
</dbReference>
<feature type="domain" description="Ig-like" evidence="7">
    <location>
        <begin position="133"/>
        <end position="203"/>
    </location>
</feature>
<dbReference type="SUPFAM" id="SSF48726">
    <property type="entry name" value="Immunoglobulin"/>
    <property type="match status" value="1"/>
</dbReference>
<evidence type="ECO:0000256" key="6">
    <source>
        <dbReference type="SAM" id="SignalP"/>
    </source>
</evidence>
<feature type="signal peptide" evidence="6">
    <location>
        <begin position="1"/>
        <end position="23"/>
    </location>
</feature>
<dbReference type="GO" id="GO:0005911">
    <property type="term" value="C:cell-cell junction"/>
    <property type="evidence" value="ECO:0007669"/>
    <property type="project" value="TreeGrafter"/>
</dbReference>
<dbReference type="GO" id="GO:0098609">
    <property type="term" value="P:cell-cell adhesion"/>
    <property type="evidence" value="ECO:0007669"/>
    <property type="project" value="TreeGrafter"/>
</dbReference>
<dbReference type="EMBL" id="BMAO01033500">
    <property type="protein sequence ID" value="GFQ89989.1"/>
    <property type="molecule type" value="Genomic_DNA"/>
</dbReference>
<dbReference type="SMART" id="SM00408">
    <property type="entry name" value="IGc2"/>
    <property type="match status" value="1"/>
</dbReference>
<evidence type="ECO:0000256" key="3">
    <source>
        <dbReference type="ARBA" id="ARBA00023157"/>
    </source>
</evidence>
<dbReference type="GO" id="GO:0005886">
    <property type="term" value="C:plasma membrane"/>
    <property type="evidence" value="ECO:0007669"/>
    <property type="project" value="TreeGrafter"/>
</dbReference>
<evidence type="ECO:0000256" key="1">
    <source>
        <dbReference type="ARBA" id="ARBA00004479"/>
    </source>
</evidence>
<evidence type="ECO:0000256" key="2">
    <source>
        <dbReference type="ARBA" id="ARBA00023136"/>
    </source>
</evidence>
<dbReference type="Proteomes" id="UP000887116">
    <property type="component" value="Unassembled WGS sequence"/>
</dbReference>
<keyword evidence="9" id="KW-1185">Reference proteome</keyword>
<protein>
    <recommendedName>
        <fullName evidence="7">Ig-like domain-containing protein</fullName>
    </recommendedName>
</protein>
<dbReference type="InterPro" id="IPR003599">
    <property type="entry name" value="Ig_sub"/>
</dbReference>
<dbReference type="AlphaFoldDB" id="A0A8X6KYI8"/>
<dbReference type="InterPro" id="IPR013151">
    <property type="entry name" value="Immunoglobulin_dom"/>
</dbReference>
<evidence type="ECO:0000256" key="5">
    <source>
        <dbReference type="ARBA" id="ARBA00023319"/>
    </source>
</evidence>
<dbReference type="GO" id="GO:0050839">
    <property type="term" value="F:cell adhesion molecule binding"/>
    <property type="evidence" value="ECO:0007669"/>
    <property type="project" value="TreeGrafter"/>
</dbReference>
<organism evidence="8 9">
    <name type="scientific">Trichonephila clavata</name>
    <name type="common">Joro spider</name>
    <name type="synonym">Nephila clavata</name>
    <dbReference type="NCBI Taxonomy" id="2740835"/>
    <lineage>
        <taxon>Eukaryota</taxon>
        <taxon>Metazoa</taxon>
        <taxon>Ecdysozoa</taxon>
        <taxon>Arthropoda</taxon>
        <taxon>Chelicerata</taxon>
        <taxon>Arachnida</taxon>
        <taxon>Araneae</taxon>
        <taxon>Araneomorphae</taxon>
        <taxon>Entelegynae</taxon>
        <taxon>Araneoidea</taxon>
        <taxon>Nephilidae</taxon>
        <taxon>Trichonephila</taxon>
    </lineage>
</organism>
<evidence type="ECO:0000313" key="8">
    <source>
        <dbReference type="EMBL" id="GFQ89989.1"/>
    </source>
</evidence>
<comment type="subcellular location">
    <subcellularLocation>
        <location evidence="1">Membrane</location>
        <topology evidence="1">Single-pass type I membrane protein</topology>
    </subcellularLocation>
</comment>
<proteinExistence type="predicted"/>
<dbReference type="Gene3D" id="2.60.40.10">
    <property type="entry name" value="Immunoglobulins"/>
    <property type="match status" value="1"/>
</dbReference>
<sequence length="254" mass="28995">MASVPKDYLVIIFFGLSLTCCSCFDHRVKYKGSNEVFEGDPFEISCVLNFNDLKGWTVNSSITVSEDNDFGYILYERELDAFREELTLQVKSAQLFHDGEYRCNRYSRDYHYIRIIPASEAQDNGDSQKETVPQKSTNVYVLEVNKTIEFNCFSAKDDNTPITWYKNSRRIVENSESNIVIAGLSLLIENAQEDDAGEYMCTVDTPFVTGFTDIGRIFSLNNNSTEDGIREVLNINTRWAQESVLRVATPLEIT</sequence>
<dbReference type="InterPro" id="IPR036179">
    <property type="entry name" value="Ig-like_dom_sf"/>
</dbReference>
<comment type="caution">
    <text evidence="8">The sequence shown here is derived from an EMBL/GenBank/DDBJ whole genome shotgun (WGS) entry which is preliminary data.</text>
</comment>
<evidence type="ECO:0000313" key="9">
    <source>
        <dbReference type="Proteomes" id="UP000887116"/>
    </source>
</evidence>
<accession>A0A8X6KYI8</accession>
<dbReference type="CDD" id="cd00096">
    <property type="entry name" value="Ig"/>
    <property type="match status" value="1"/>
</dbReference>
<keyword evidence="4" id="KW-0325">Glycoprotein</keyword>
<dbReference type="InterPro" id="IPR013783">
    <property type="entry name" value="Ig-like_fold"/>
</dbReference>
<dbReference type="InterPro" id="IPR003598">
    <property type="entry name" value="Ig_sub2"/>
</dbReference>
<keyword evidence="3" id="KW-1015">Disulfide bond</keyword>
<gene>
    <name evidence="8" type="primary">AVEN_131614_1</name>
    <name evidence="8" type="ORF">TNCT_383561</name>
</gene>
<keyword evidence="6" id="KW-0732">Signal</keyword>
<name>A0A8X6KYI8_TRICU</name>
<dbReference type="InterPro" id="IPR007110">
    <property type="entry name" value="Ig-like_dom"/>
</dbReference>